<keyword evidence="3 6" id="KW-1133">Transmembrane helix</keyword>
<evidence type="ECO:0000259" key="7">
    <source>
        <dbReference type="PROSITE" id="PS51012"/>
    </source>
</evidence>
<feature type="transmembrane region" description="Helical" evidence="6">
    <location>
        <begin position="55"/>
        <end position="76"/>
    </location>
</feature>
<feature type="transmembrane region" description="Helical" evidence="6">
    <location>
        <begin position="21"/>
        <end position="43"/>
    </location>
</feature>
<dbReference type="PROSITE" id="PS51012">
    <property type="entry name" value="ABC_TM2"/>
    <property type="match status" value="1"/>
</dbReference>
<dbReference type="InterPro" id="IPR052902">
    <property type="entry name" value="ABC-2_transporter"/>
</dbReference>
<dbReference type="GO" id="GO:0140359">
    <property type="term" value="F:ABC-type transporter activity"/>
    <property type="evidence" value="ECO:0007669"/>
    <property type="project" value="InterPro"/>
</dbReference>
<dbReference type="STRING" id="912594.AWC12_17650"/>
<comment type="subcellular location">
    <subcellularLocation>
        <location evidence="1">Membrane</location>
        <topology evidence="1">Multi-pass membrane protein</topology>
    </subcellularLocation>
</comment>
<evidence type="ECO:0000256" key="1">
    <source>
        <dbReference type="ARBA" id="ARBA00004141"/>
    </source>
</evidence>
<keyword evidence="5" id="KW-0046">Antibiotic resistance</keyword>
<feature type="transmembrane region" description="Helical" evidence="6">
    <location>
        <begin position="97"/>
        <end position="122"/>
    </location>
</feature>
<name>A0A178LDU0_MYCIR</name>
<dbReference type="OrthoDB" id="8988363at2"/>
<dbReference type="InterPro" id="IPR000412">
    <property type="entry name" value="ABC_2_transport"/>
</dbReference>
<protein>
    <submittedName>
        <fullName evidence="8">ABC transporter</fullName>
    </submittedName>
</protein>
<feature type="transmembrane region" description="Helical" evidence="6">
    <location>
        <begin position="161"/>
        <end position="182"/>
    </location>
</feature>
<organism evidence="8 9">
    <name type="scientific">Mycolicibacterium iranicum</name>
    <name type="common">Mycobacterium iranicum</name>
    <dbReference type="NCBI Taxonomy" id="912594"/>
    <lineage>
        <taxon>Bacteria</taxon>
        <taxon>Bacillati</taxon>
        <taxon>Actinomycetota</taxon>
        <taxon>Actinomycetes</taxon>
        <taxon>Mycobacteriales</taxon>
        <taxon>Mycobacteriaceae</taxon>
        <taxon>Mycolicibacterium</taxon>
    </lineage>
</organism>
<dbReference type="Proteomes" id="UP000078396">
    <property type="component" value="Unassembled WGS sequence"/>
</dbReference>
<feature type="transmembrane region" description="Helical" evidence="6">
    <location>
        <begin position="128"/>
        <end position="149"/>
    </location>
</feature>
<keyword evidence="2 6" id="KW-0812">Transmembrane</keyword>
<evidence type="ECO:0000256" key="4">
    <source>
        <dbReference type="ARBA" id="ARBA00023136"/>
    </source>
</evidence>
<keyword evidence="4 6" id="KW-0472">Membrane</keyword>
<evidence type="ECO:0000256" key="5">
    <source>
        <dbReference type="ARBA" id="ARBA00023251"/>
    </source>
</evidence>
<dbReference type="PIRSF" id="PIRSF006648">
    <property type="entry name" value="DrrB"/>
    <property type="match status" value="1"/>
</dbReference>
<feature type="transmembrane region" description="Helical" evidence="6">
    <location>
        <begin position="220"/>
        <end position="239"/>
    </location>
</feature>
<dbReference type="PANTHER" id="PTHR43027">
    <property type="entry name" value="DOXORUBICIN RESISTANCE ABC TRANSPORTER PERMEASE PROTEIN DRRC-RELATED"/>
    <property type="match status" value="1"/>
</dbReference>
<dbReference type="GO" id="GO:0043190">
    <property type="term" value="C:ATP-binding cassette (ABC) transporter complex"/>
    <property type="evidence" value="ECO:0007669"/>
    <property type="project" value="InterPro"/>
</dbReference>
<evidence type="ECO:0000313" key="8">
    <source>
        <dbReference type="EMBL" id="OAN28589.1"/>
    </source>
</evidence>
<dbReference type="RefSeq" id="WP_064285002.1">
    <property type="nucleotide sequence ID" value="NZ_LWCS01000076.1"/>
</dbReference>
<evidence type="ECO:0000256" key="6">
    <source>
        <dbReference type="SAM" id="Phobius"/>
    </source>
</evidence>
<dbReference type="GO" id="GO:0046677">
    <property type="term" value="P:response to antibiotic"/>
    <property type="evidence" value="ECO:0007669"/>
    <property type="project" value="UniProtKB-KW"/>
</dbReference>
<comment type="caution">
    <text evidence="8">The sequence shown here is derived from an EMBL/GenBank/DDBJ whole genome shotgun (WGS) entry which is preliminary data.</text>
</comment>
<dbReference type="InterPro" id="IPR047817">
    <property type="entry name" value="ABC2_TM_bact-type"/>
</dbReference>
<evidence type="ECO:0000313" key="9">
    <source>
        <dbReference type="Proteomes" id="UP000078396"/>
    </source>
</evidence>
<proteinExistence type="predicted"/>
<gene>
    <name evidence="8" type="ORF">A4X20_10335</name>
</gene>
<evidence type="ECO:0000256" key="2">
    <source>
        <dbReference type="ARBA" id="ARBA00022692"/>
    </source>
</evidence>
<accession>A0A178LDU0</accession>
<evidence type="ECO:0000256" key="3">
    <source>
        <dbReference type="ARBA" id="ARBA00022989"/>
    </source>
</evidence>
<dbReference type="eggNOG" id="COG0842">
    <property type="taxonomic scope" value="Bacteria"/>
</dbReference>
<dbReference type="AlphaFoldDB" id="A0A178LDU0"/>
<dbReference type="Pfam" id="PF12698">
    <property type="entry name" value="ABC2_membrane_3"/>
    <property type="match status" value="1"/>
</dbReference>
<dbReference type="PANTHER" id="PTHR43027:SF1">
    <property type="entry name" value="DOXORUBICIN RESISTANCE ABC TRANSPORTER PERMEASE PROTEIN DRRC-RELATED"/>
    <property type="match status" value="1"/>
</dbReference>
<reference evidence="8 9" key="1">
    <citation type="submission" date="2016-04" db="EMBL/GenBank/DDBJ databases">
        <title>Draft Genome Sequences of Staphylococcus capitis Strain H36, S. capitis Strain H65, S. cohnii Strain H62, S. hominis Strain H69, Mycobacterium iranicum Strain H39, Plantibacter sp. Strain H53, Pseudomonas oryzihabitans Strain H72, and Microbacterium sp. Strain H83, isolated from residential settings.</title>
        <authorList>
            <person name="Lymperopoulou D."/>
            <person name="Adams R.I."/>
            <person name="Lindow S."/>
            <person name="Coil D.A."/>
            <person name="Jospin G."/>
            <person name="Eisen J.A."/>
        </authorList>
    </citation>
    <scope>NUCLEOTIDE SEQUENCE [LARGE SCALE GENOMIC DNA]</scope>
    <source>
        <strain evidence="8 9">H39</strain>
    </source>
</reference>
<dbReference type="InterPro" id="IPR013525">
    <property type="entry name" value="ABC2_TM"/>
</dbReference>
<dbReference type="EMBL" id="LWCS01000076">
    <property type="protein sequence ID" value="OAN28589.1"/>
    <property type="molecule type" value="Genomic_DNA"/>
</dbReference>
<sequence>MSSLAALTERMVHVALRDFDLVLAVVAPVGTLLGLNFALRHVIDTGDMSYADYLLPGVIVQAMLLGAVTTADRAGWERASGFAVRLRTQPISLLAPMAARILYCLLRGLLATAAALATAYLLGFRMSGGLLSAAAFLIVPLLLTVALSLGADATGTWVGRVGAGQLLMVPQLVLILVSTSLAPAESFPGWVQPFVTHQPVSQITDTLRNLAVGQAAGSEVVITVAWCVGLLVAFGAIAVRMQRRAR</sequence>
<feature type="domain" description="ABC transmembrane type-2" evidence="7">
    <location>
        <begin position="19"/>
        <end position="245"/>
    </location>
</feature>